<dbReference type="InterPro" id="IPR036397">
    <property type="entry name" value="RNaseH_sf"/>
</dbReference>
<organism evidence="16 17">
    <name type="scientific">Bittarella massiliensis</name>
    <name type="common">ex Durand et al. 2017</name>
    <dbReference type="NCBI Taxonomy" id="1720313"/>
    <lineage>
        <taxon>Bacteria</taxon>
        <taxon>Bacillati</taxon>
        <taxon>Bacillota</taxon>
        <taxon>Clostridia</taxon>
        <taxon>Eubacteriales</taxon>
        <taxon>Oscillospiraceae</taxon>
        <taxon>Bittarella (ex Durand et al. 2017)</taxon>
    </lineage>
</organism>
<dbReference type="Gene3D" id="3.30.70.370">
    <property type="match status" value="1"/>
</dbReference>
<dbReference type="SMART" id="SM00482">
    <property type="entry name" value="POLAc"/>
    <property type="match status" value="1"/>
</dbReference>
<dbReference type="SMART" id="SM00475">
    <property type="entry name" value="53EXOc"/>
    <property type="match status" value="1"/>
</dbReference>
<dbReference type="InterPro" id="IPR036279">
    <property type="entry name" value="5-3_exonuclease_C_sf"/>
</dbReference>
<comment type="function">
    <text evidence="13">In addition to polymerase activity, this DNA polymerase exhibits 5'-3' exonuclease activity.</text>
</comment>
<dbReference type="Gene3D" id="1.10.150.20">
    <property type="entry name" value="5' to 3' exonuclease, C-terminal subdomain"/>
    <property type="match status" value="2"/>
</dbReference>
<dbReference type="Pfam" id="PF02739">
    <property type="entry name" value="5_3_exonuc_N"/>
    <property type="match status" value="1"/>
</dbReference>
<dbReference type="InterPro" id="IPR020045">
    <property type="entry name" value="DNA_polI_H3TH"/>
</dbReference>
<keyword evidence="6 13" id="KW-0235">DNA replication</keyword>
<comment type="caution">
    <text evidence="16">The sequence shown here is derived from an EMBL/GenBank/DDBJ whole genome shotgun (WGS) entry which is preliminary data.</text>
</comment>
<dbReference type="CDD" id="cd09898">
    <property type="entry name" value="H3TH_53EXO"/>
    <property type="match status" value="1"/>
</dbReference>
<dbReference type="AlphaFoldDB" id="A0AAW5KB02"/>
<dbReference type="InterPro" id="IPR012337">
    <property type="entry name" value="RNaseH-like_sf"/>
</dbReference>
<dbReference type="GO" id="GO:0003887">
    <property type="term" value="F:DNA-directed DNA polymerase activity"/>
    <property type="evidence" value="ECO:0007669"/>
    <property type="project" value="UniProtKB-UniRule"/>
</dbReference>
<dbReference type="InterPro" id="IPR018320">
    <property type="entry name" value="DNA_polymerase_1"/>
</dbReference>
<evidence type="ECO:0000313" key="16">
    <source>
        <dbReference type="EMBL" id="MCQ4949448.1"/>
    </source>
</evidence>
<dbReference type="PRINTS" id="PR00868">
    <property type="entry name" value="DNAPOLI"/>
</dbReference>
<evidence type="ECO:0000256" key="6">
    <source>
        <dbReference type="ARBA" id="ARBA00022705"/>
    </source>
</evidence>
<dbReference type="SUPFAM" id="SSF56672">
    <property type="entry name" value="DNA/RNA polymerases"/>
    <property type="match status" value="1"/>
</dbReference>
<dbReference type="GO" id="GO:0003677">
    <property type="term" value="F:DNA binding"/>
    <property type="evidence" value="ECO:0007669"/>
    <property type="project" value="UniProtKB-UniRule"/>
</dbReference>
<dbReference type="EMBL" id="JANGAB010000003">
    <property type="protein sequence ID" value="MCQ4949448.1"/>
    <property type="molecule type" value="Genomic_DNA"/>
</dbReference>
<dbReference type="InterPro" id="IPR002298">
    <property type="entry name" value="DNA_polymerase_A"/>
</dbReference>
<dbReference type="InterPro" id="IPR020046">
    <property type="entry name" value="5-3_exonucl_a-hlix_arch_N"/>
</dbReference>
<evidence type="ECO:0000256" key="9">
    <source>
        <dbReference type="ARBA" id="ARBA00023125"/>
    </source>
</evidence>
<dbReference type="PANTHER" id="PTHR10133:SF27">
    <property type="entry name" value="DNA POLYMERASE NU"/>
    <property type="match status" value="1"/>
</dbReference>
<dbReference type="SUPFAM" id="SSF88723">
    <property type="entry name" value="PIN domain-like"/>
    <property type="match status" value="1"/>
</dbReference>
<name>A0AAW5KB02_9FIRM</name>
<dbReference type="Gene3D" id="3.30.420.10">
    <property type="entry name" value="Ribonuclease H-like superfamily/Ribonuclease H"/>
    <property type="match status" value="1"/>
</dbReference>
<dbReference type="Pfam" id="PF00476">
    <property type="entry name" value="DNA_pol_A"/>
    <property type="match status" value="1"/>
</dbReference>
<dbReference type="CDD" id="cd08637">
    <property type="entry name" value="DNA_pol_A_pol_I_C"/>
    <property type="match status" value="1"/>
</dbReference>
<sequence>MKFVCIDGNSIVNRAFYGIKLLTTKDGSYTNAIYGFLNILLGIRQEVEPDGIAIAFDLRAPTFRHLQYDQYKAGRKGMPDELAQQLPLLKEILQKMGYPLLAVEGFEADDILGTFARLCREGGEDCVLCTGDRDSYQLIGERVSVRLSTTQKSEVLTPESIRERYGVDPIQMIEVKALMGDSSDNIPGVAGIGEKTALSLIAQFGTLDGVYEHLDDPAIKPGVRAKLEKGRETAYLSRQLAEIRTDVPIDGDLSHYKTAPADEGWLYQTLSRLEMQSLIGRLGLHPDGAAPAPEGEKEAAPLPPARVADALPAGEGPVGVLALEDGRWAAVRGADVALYPGLAEIAPLLADETVAKWVFDSKALYHLLPEAAGIAFDGMLAAYLLNPTASAYQLEALIGEYGAAPAFSLAEELPQKGELAALMPLLAVLKEKLEAAGETELLERIELPLAQVLCDMEETGVAVDCEGIRQYGEMLDLDIAQVQQRIFDRVGRAFNINSPQQLGVALFEDLGLPHGKKTKTGWSTNADVLNGLLGKDPVIQDILDYRSYTKLKSTYVEGLLKVVREDGRIHSRFNQTETRTGRISSTEPNMQNIPVRTPLGSELRKFFVARPGYTLVDADYSQIELRVLAHMADDERMIEAFRSGQDIHTITASQVFGMPLDFVTPQMRRRAKAVNFGIVYGIGAYSLAQDIEVSVAEADAYIKGYLETYQGVRAFMERTVEDARDCGYVTTLYGRRRYIRELASKNKVLQALGKRMAMNSPIQGTAADIIKIAMCRVWERLRDEGLDAKLILQVHDELIVEAREEDAQRVADLVTEEMQGAAALAVPLVVDAHTGVNWYLAKG</sequence>
<dbReference type="Pfam" id="PF22619">
    <property type="entry name" value="DNA_polI_exo1"/>
    <property type="match status" value="1"/>
</dbReference>
<dbReference type="InterPro" id="IPR029060">
    <property type="entry name" value="PIN-like_dom_sf"/>
</dbReference>
<dbReference type="CDD" id="cd09859">
    <property type="entry name" value="PIN_53EXO"/>
    <property type="match status" value="1"/>
</dbReference>
<dbReference type="FunFam" id="1.10.150.20:FF:000002">
    <property type="entry name" value="DNA polymerase I"/>
    <property type="match status" value="1"/>
</dbReference>
<evidence type="ECO:0000256" key="12">
    <source>
        <dbReference type="NCBIfam" id="TIGR00593"/>
    </source>
</evidence>
<dbReference type="Gene3D" id="1.20.1060.10">
    <property type="entry name" value="Taq DNA Polymerase, Chain T, domain 4"/>
    <property type="match status" value="1"/>
</dbReference>
<evidence type="ECO:0000256" key="2">
    <source>
        <dbReference type="ARBA" id="ARBA00012417"/>
    </source>
</evidence>
<evidence type="ECO:0000259" key="14">
    <source>
        <dbReference type="SMART" id="SM00475"/>
    </source>
</evidence>
<dbReference type="SUPFAM" id="SSF47807">
    <property type="entry name" value="5' to 3' exonuclease, C-terminal subdomain"/>
    <property type="match status" value="1"/>
</dbReference>
<dbReference type="InterPro" id="IPR001098">
    <property type="entry name" value="DNA-dir_DNA_pol_A_palm_dom"/>
</dbReference>
<evidence type="ECO:0000259" key="15">
    <source>
        <dbReference type="SMART" id="SM00482"/>
    </source>
</evidence>
<keyword evidence="7 13" id="KW-0227">DNA damage</keyword>
<dbReference type="InterPro" id="IPR054690">
    <property type="entry name" value="DNA_polI_exonuclease"/>
</dbReference>
<evidence type="ECO:0000256" key="3">
    <source>
        <dbReference type="ARBA" id="ARBA00020311"/>
    </source>
</evidence>
<dbReference type="InterPro" id="IPR019760">
    <property type="entry name" value="DNA-dir_DNA_pol_A_CS"/>
</dbReference>
<dbReference type="Proteomes" id="UP001205063">
    <property type="component" value="Unassembled WGS sequence"/>
</dbReference>
<dbReference type="EC" id="2.7.7.7" evidence="2 12"/>
<evidence type="ECO:0000256" key="10">
    <source>
        <dbReference type="ARBA" id="ARBA00023204"/>
    </source>
</evidence>
<dbReference type="RefSeq" id="WP_256136030.1">
    <property type="nucleotide sequence ID" value="NZ_JANGAB010000003.1"/>
</dbReference>
<dbReference type="SUPFAM" id="SSF53098">
    <property type="entry name" value="Ribonuclease H-like"/>
    <property type="match status" value="1"/>
</dbReference>
<proteinExistence type="inferred from homology"/>
<keyword evidence="4 13" id="KW-0808">Transferase</keyword>
<accession>A0AAW5KB02</accession>
<dbReference type="PROSITE" id="PS00447">
    <property type="entry name" value="DNA_POLYMERASE_A"/>
    <property type="match status" value="1"/>
</dbReference>
<dbReference type="InterPro" id="IPR043502">
    <property type="entry name" value="DNA/RNA_pol_sf"/>
</dbReference>
<dbReference type="SMART" id="SM00279">
    <property type="entry name" value="HhH2"/>
    <property type="match status" value="1"/>
</dbReference>
<protein>
    <recommendedName>
        <fullName evidence="3 12">DNA polymerase I</fullName>
        <ecNumber evidence="2 12">2.7.7.7</ecNumber>
    </recommendedName>
</protein>
<dbReference type="GO" id="GO:0006302">
    <property type="term" value="P:double-strand break repair"/>
    <property type="evidence" value="ECO:0007669"/>
    <property type="project" value="TreeGrafter"/>
</dbReference>
<evidence type="ECO:0000256" key="1">
    <source>
        <dbReference type="ARBA" id="ARBA00007705"/>
    </source>
</evidence>
<feature type="domain" description="DNA-directed DNA polymerase family A palm" evidence="15">
    <location>
        <begin position="600"/>
        <end position="806"/>
    </location>
</feature>
<dbReference type="PANTHER" id="PTHR10133">
    <property type="entry name" value="DNA POLYMERASE I"/>
    <property type="match status" value="1"/>
</dbReference>
<evidence type="ECO:0000256" key="11">
    <source>
        <dbReference type="ARBA" id="ARBA00049244"/>
    </source>
</evidence>
<evidence type="ECO:0000256" key="7">
    <source>
        <dbReference type="ARBA" id="ARBA00022763"/>
    </source>
</evidence>
<keyword evidence="10 13" id="KW-0234">DNA repair</keyword>
<dbReference type="CDD" id="cd06140">
    <property type="entry name" value="DNA_polA_I_Bacillus_like_exo"/>
    <property type="match status" value="1"/>
</dbReference>
<comment type="similarity">
    <text evidence="1 13">Belongs to the DNA polymerase type-A family.</text>
</comment>
<dbReference type="InterPro" id="IPR008918">
    <property type="entry name" value="HhH2"/>
</dbReference>
<reference evidence="16" key="1">
    <citation type="submission" date="2022-06" db="EMBL/GenBank/DDBJ databases">
        <title>Isolation of gut microbiota from human fecal samples.</title>
        <authorList>
            <person name="Pamer E.G."/>
            <person name="Barat B."/>
            <person name="Waligurski E."/>
            <person name="Medina S."/>
            <person name="Paddock L."/>
            <person name="Mostad J."/>
        </authorList>
    </citation>
    <scope>NUCLEOTIDE SEQUENCE</scope>
    <source>
        <strain evidence="16">DFI.7.96</strain>
    </source>
</reference>
<dbReference type="FunFam" id="1.10.150.20:FF:000003">
    <property type="entry name" value="DNA polymerase I"/>
    <property type="match status" value="1"/>
</dbReference>
<keyword evidence="13" id="KW-0378">Hydrolase</keyword>
<evidence type="ECO:0000256" key="5">
    <source>
        <dbReference type="ARBA" id="ARBA00022695"/>
    </source>
</evidence>
<keyword evidence="9 13" id="KW-0238">DNA-binding</keyword>
<evidence type="ECO:0000256" key="4">
    <source>
        <dbReference type="ARBA" id="ARBA00022679"/>
    </source>
</evidence>
<dbReference type="NCBIfam" id="TIGR00593">
    <property type="entry name" value="pola"/>
    <property type="match status" value="1"/>
</dbReference>
<evidence type="ECO:0000256" key="13">
    <source>
        <dbReference type="RuleBase" id="RU004460"/>
    </source>
</evidence>
<dbReference type="InterPro" id="IPR002421">
    <property type="entry name" value="5-3_exonuclease"/>
</dbReference>
<keyword evidence="5 13" id="KW-0548">Nucleotidyltransferase</keyword>
<gene>
    <name evidence="13 16" type="primary">polA</name>
    <name evidence="16" type="ORF">NE646_07175</name>
</gene>
<dbReference type="Pfam" id="PF01367">
    <property type="entry name" value="5_3_exonuc"/>
    <property type="match status" value="1"/>
</dbReference>
<comment type="subunit">
    <text evidence="13">Single-chain monomer with multiple functions.</text>
</comment>
<dbReference type="FunFam" id="1.20.1060.10:FF:000001">
    <property type="entry name" value="DNA polymerase I"/>
    <property type="match status" value="1"/>
</dbReference>
<keyword evidence="13" id="KW-0269">Exonuclease</keyword>
<evidence type="ECO:0000256" key="8">
    <source>
        <dbReference type="ARBA" id="ARBA00022932"/>
    </source>
</evidence>
<dbReference type="GO" id="GO:0008409">
    <property type="term" value="F:5'-3' exonuclease activity"/>
    <property type="evidence" value="ECO:0007669"/>
    <property type="project" value="UniProtKB-UniRule"/>
</dbReference>
<keyword evidence="13" id="KW-0540">Nuclease</keyword>
<evidence type="ECO:0000313" key="17">
    <source>
        <dbReference type="Proteomes" id="UP001205063"/>
    </source>
</evidence>
<feature type="domain" description="5'-3' exonuclease" evidence="14">
    <location>
        <begin position="1"/>
        <end position="259"/>
    </location>
</feature>
<dbReference type="GO" id="GO:0006261">
    <property type="term" value="P:DNA-templated DNA replication"/>
    <property type="evidence" value="ECO:0007669"/>
    <property type="project" value="UniProtKB-UniRule"/>
</dbReference>
<comment type="catalytic activity">
    <reaction evidence="11 13">
        <text>DNA(n) + a 2'-deoxyribonucleoside 5'-triphosphate = DNA(n+1) + diphosphate</text>
        <dbReference type="Rhea" id="RHEA:22508"/>
        <dbReference type="Rhea" id="RHEA-COMP:17339"/>
        <dbReference type="Rhea" id="RHEA-COMP:17340"/>
        <dbReference type="ChEBI" id="CHEBI:33019"/>
        <dbReference type="ChEBI" id="CHEBI:61560"/>
        <dbReference type="ChEBI" id="CHEBI:173112"/>
        <dbReference type="EC" id="2.7.7.7"/>
    </reaction>
</comment>
<dbReference type="Gene3D" id="3.40.50.1010">
    <property type="entry name" value="5'-nuclease"/>
    <property type="match status" value="1"/>
</dbReference>
<keyword evidence="8 13" id="KW-0239">DNA-directed DNA polymerase</keyword>